<dbReference type="InterPro" id="IPR003918">
    <property type="entry name" value="NADH_UbQ_OxRdtase"/>
</dbReference>
<gene>
    <name evidence="12" type="ORF">HUW51_12070</name>
</gene>
<evidence type="ECO:0000256" key="2">
    <source>
        <dbReference type="ARBA" id="ARBA00009025"/>
    </source>
</evidence>
<dbReference type="NCBIfam" id="TIGR01972">
    <property type="entry name" value="NDH_I_M"/>
    <property type="match status" value="1"/>
</dbReference>
<feature type="transmembrane region" description="Helical" evidence="9">
    <location>
        <begin position="367"/>
        <end position="384"/>
    </location>
</feature>
<keyword evidence="6" id="KW-0520">NAD</keyword>
<feature type="transmembrane region" description="Helical" evidence="9">
    <location>
        <begin position="69"/>
        <end position="95"/>
    </location>
</feature>
<dbReference type="GO" id="GO:0003954">
    <property type="term" value="F:NADH dehydrogenase activity"/>
    <property type="evidence" value="ECO:0007669"/>
    <property type="project" value="TreeGrafter"/>
</dbReference>
<evidence type="ECO:0000256" key="5">
    <source>
        <dbReference type="ARBA" id="ARBA00022989"/>
    </source>
</evidence>
<feature type="transmembrane region" description="Helical" evidence="9">
    <location>
        <begin position="298"/>
        <end position="317"/>
    </location>
</feature>
<dbReference type="PANTHER" id="PTHR43507:SF1">
    <property type="entry name" value="NADH-UBIQUINONE OXIDOREDUCTASE CHAIN 4"/>
    <property type="match status" value="1"/>
</dbReference>
<dbReference type="AlphaFoldDB" id="A0A7G7G8D6"/>
<keyword evidence="5 9" id="KW-1133">Transmembrane helix</keyword>
<evidence type="ECO:0000256" key="9">
    <source>
        <dbReference type="SAM" id="Phobius"/>
    </source>
</evidence>
<feature type="transmembrane region" description="Helical" evidence="9">
    <location>
        <begin position="329"/>
        <end position="347"/>
    </location>
</feature>
<feature type="transmembrane region" description="Helical" evidence="9">
    <location>
        <begin position="31"/>
        <end position="49"/>
    </location>
</feature>
<dbReference type="GO" id="GO:0016020">
    <property type="term" value="C:membrane"/>
    <property type="evidence" value="ECO:0007669"/>
    <property type="project" value="UniProtKB-SubCell"/>
</dbReference>
<feature type="domain" description="NADH:quinone oxidoreductase/Mrp antiporter transmembrane" evidence="10">
    <location>
        <begin position="127"/>
        <end position="412"/>
    </location>
</feature>
<feature type="transmembrane region" description="Helical" evidence="9">
    <location>
        <begin position="239"/>
        <end position="260"/>
    </location>
</feature>
<keyword evidence="7 9" id="KW-0472">Membrane</keyword>
<name>A0A7G7G8D6_9BACT</name>
<dbReference type="GO" id="GO:0012505">
    <property type="term" value="C:endomembrane system"/>
    <property type="evidence" value="ECO:0007669"/>
    <property type="project" value="UniProtKB-SubCell"/>
</dbReference>
<feature type="transmembrane region" description="Helical" evidence="9">
    <location>
        <begin position="272"/>
        <end position="291"/>
    </location>
</feature>
<dbReference type="KEGG" id="aswu:HUW51_12070"/>
<dbReference type="InterPro" id="IPR010227">
    <property type="entry name" value="NADH_Q_OxRdtase_chainM/4"/>
</dbReference>
<dbReference type="Pfam" id="PF00361">
    <property type="entry name" value="Proton_antipo_M"/>
    <property type="match status" value="1"/>
</dbReference>
<keyword evidence="4" id="KW-1278">Translocase</keyword>
<evidence type="ECO:0000259" key="10">
    <source>
        <dbReference type="Pfam" id="PF00361"/>
    </source>
</evidence>
<evidence type="ECO:0000256" key="8">
    <source>
        <dbReference type="RuleBase" id="RU000320"/>
    </source>
</evidence>
<evidence type="ECO:0000256" key="4">
    <source>
        <dbReference type="ARBA" id="ARBA00022967"/>
    </source>
</evidence>
<feature type="transmembrane region" description="Helical" evidence="9">
    <location>
        <begin position="6"/>
        <end position="24"/>
    </location>
</feature>
<feature type="transmembrane region" description="Helical" evidence="9">
    <location>
        <begin position="404"/>
        <end position="424"/>
    </location>
</feature>
<reference evidence="12 13" key="1">
    <citation type="journal article" date="2018" name="Int. J. Syst. Evol. Microbiol.">
        <title>Adhaeribacter swui sp. nov., isolated from wet mud.</title>
        <authorList>
            <person name="Kim D.U."/>
            <person name="Kim K.W."/>
            <person name="Kang M.S."/>
            <person name="Kim J.Y."/>
            <person name="Jang J.H."/>
            <person name="Kim M.K."/>
        </authorList>
    </citation>
    <scope>NUCLEOTIDE SEQUENCE [LARGE SCALE GENOMIC DNA]</scope>
    <source>
        <strain evidence="12 13">KCTC 52873</strain>
    </source>
</reference>
<dbReference type="GO" id="GO:0015990">
    <property type="term" value="P:electron transport coupled proton transport"/>
    <property type="evidence" value="ECO:0007669"/>
    <property type="project" value="TreeGrafter"/>
</dbReference>
<protein>
    <submittedName>
        <fullName evidence="12">NADH-quinone oxidoreductase subunit M</fullName>
    </submittedName>
</protein>
<dbReference type="InterPro" id="IPR000260">
    <property type="entry name" value="NADH4_N"/>
</dbReference>
<accession>A0A7G7G8D6</accession>
<dbReference type="Proteomes" id="UP000515237">
    <property type="component" value="Chromosome"/>
</dbReference>
<dbReference type="InterPro" id="IPR001750">
    <property type="entry name" value="ND/Mrp_TM"/>
</dbReference>
<sequence>MSNLTLYLLLWPTIAGILILFLKGQSAKRTAFGAALIEFFMAILAMIQYEPNAYRQFTFDHTWIENFGINFSIGMDGISLLLVFLTTFLVPLIILSSFPHSYKNPNVFYALILFMQTGLIGVFTSFDAFLFYFFWEVALIPIYFIAGIWGGERRILITFKFFLYTIIGSLFMLVGFVYLYFQTPGTHTSDINAFYQLNLSATDQSWIFWFLFIAFAIKMPVFPFHTWQPDTYTESPTQATMLLSGIMLKMGIYGVIRWLLPVVPKGVSQWDTLVVVLAIIGIVYGAIIAIRQSDLKRLVAFSSISHVGLIAAGIFTLTEHGMQGGIIQMLSHGINVVGLFFIIDIIYRRTHTREIANLGGITQTTPALSIFFLILLLGTVALPLTNGFVGEFLLLSGVYQYNNWMGAIAGLTIILGAVYMLRMFQGVMFGEQNNVTATFHDLTRLEKAVLIPLVIMVFWIGLHPNTFMSLTEPTVGHLLGIINR</sequence>
<dbReference type="GO" id="GO:0048039">
    <property type="term" value="F:ubiquinone binding"/>
    <property type="evidence" value="ECO:0007669"/>
    <property type="project" value="TreeGrafter"/>
</dbReference>
<feature type="transmembrane region" description="Helical" evidence="9">
    <location>
        <begin position="206"/>
        <end position="227"/>
    </location>
</feature>
<feature type="transmembrane region" description="Helical" evidence="9">
    <location>
        <begin position="132"/>
        <end position="149"/>
    </location>
</feature>
<feature type="transmembrane region" description="Helical" evidence="9">
    <location>
        <begin position="161"/>
        <end position="181"/>
    </location>
</feature>
<keyword evidence="13" id="KW-1185">Reference proteome</keyword>
<evidence type="ECO:0000259" key="11">
    <source>
        <dbReference type="Pfam" id="PF01059"/>
    </source>
</evidence>
<proteinExistence type="inferred from homology"/>
<dbReference type="GO" id="GO:0042773">
    <property type="term" value="P:ATP synthesis coupled electron transport"/>
    <property type="evidence" value="ECO:0007669"/>
    <property type="project" value="InterPro"/>
</dbReference>
<evidence type="ECO:0000313" key="12">
    <source>
        <dbReference type="EMBL" id="QNF33420.1"/>
    </source>
</evidence>
<dbReference type="Pfam" id="PF01059">
    <property type="entry name" value="Oxidored_q5_N"/>
    <property type="match status" value="1"/>
</dbReference>
<dbReference type="EMBL" id="CP055156">
    <property type="protein sequence ID" value="QNF33420.1"/>
    <property type="molecule type" value="Genomic_DNA"/>
</dbReference>
<evidence type="ECO:0000256" key="7">
    <source>
        <dbReference type="ARBA" id="ARBA00023136"/>
    </source>
</evidence>
<dbReference type="RefSeq" id="WP_185274272.1">
    <property type="nucleotide sequence ID" value="NZ_CP055156.1"/>
</dbReference>
<feature type="transmembrane region" description="Helical" evidence="9">
    <location>
        <begin position="107"/>
        <end position="126"/>
    </location>
</feature>
<keyword evidence="3 8" id="KW-0812">Transmembrane</keyword>
<comment type="similarity">
    <text evidence="2">Belongs to the complex I subunit 4 family.</text>
</comment>
<dbReference type="PRINTS" id="PR01437">
    <property type="entry name" value="NUOXDRDTASE4"/>
</dbReference>
<evidence type="ECO:0000256" key="6">
    <source>
        <dbReference type="ARBA" id="ARBA00023027"/>
    </source>
</evidence>
<comment type="subcellular location">
    <subcellularLocation>
        <location evidence="1">Endomembrane system</location>
        <topology evidence="1">Multi-pass membrane protein</topology>
    </subcellularLocation>
    <subcellularLocation>
        <location evidence="8">Membrane</location>
        <topology evidence="8">Multi-pass membrane protein</topology>
    </subcellularLocation>
</comment>
<evidence type="ECO:0000256" key="1">
    <source>
        <dbReference type="ARBA" id="ARBA00004127"/>
    </source>
</evidence>
<feature type="transmembrane region" description="Helical" evidence="9">
    <location>
        <begin position="445"/>
        <end position="462"/>
    </location>
</feature>
<organism evidence="12 13">
    <name type="scientific">Adhaeribacter swui</name>
    <dbReference type="NCBI Taxonomy" id="2086471"/>
    <lineage>
        <taxon>Bacteria</taxon>
        <taxon>Pseudomonadati</taxon>
        <taxon>Bacteroidota</taxon>
        <taxon>Cytophagia</taxon>
        <taxon>Cytophagales</taxon>
        <taxon>Hymenobacteraceae</taxon>
        <taxon>Adhaeribacter</taxon>
    </lineage>
</organism>
<evidence type="ECO:0000256" key="3">
    <source>
        <dbReference type="ARBA" id="ARBA00022692"/>
    </source>
</evidence>
<dbReference type="GO" id="GO:0008137">
    <property type="term" value="F:NADH dehydrogenase (ubiquinone) activity"/>
    <property type="evidence" value="ECO:0007669"/>
    <property type="project" value="InterPro"/>
</dbReference>
<feature type="domain" description="NADH:ubiquinone oxidoreductase chain 4 N-terminal" evidence="11">
    <location>
        <begin position="64"/>
        <end position="120"/>
    </location>
</feature>
<evidence type="ECO:0000313" key="13">
    <source>
        <dbReference type="Proteomes" id="UP000515237"/>
    </source>
</evidence>
<dbReference type="PANTHER" id="PTHR43507">
    <property type="entry name" value="NADH-UBIQUINONE OXIDOREDUCTASE CHAIN 4"/>
    <property type="match status" value="1"/>
</dbReference>